<gene>
    <name evidence="4" type="ORF">KFE25_004807</name>
</gene>
<organism evidence="4 5">
    <name type="scientific">Diacronema lutheri</name>
    <name type="common">Unicellular marine alga</name>
    <name type="synonym">Monochrysis lutheri</name>
    <dbReference type="NCBI Taxonomy" id="2081491"/>
    <lineage>
        <taxon>Eukaryota</taxon>
        <taxon>Haptista</taxon>
        <taxon>Haptophyta</taxon>
        <taxon>Pavlovophyceae</taxon>
        <taxon>Pavlovales</taxon>
        <taxon>Pavlovaceae</taxon>
        <taxon>Diacronema</taxon>
    </lineage>
</organism>
<evidence type="ECO:0000256" key="1">
    <source>
        <dbReference type="SAM" id="MobiDB-lite"/>
    </source>
</evidence>
<dbReference type="GO" id="GO:0009313">
    <property type="term" value="P:oligosaccharide catabolic process"/>
    <property type="evidence" value="ECO:0007669"/>
    <property type="project" value="TreeGrafter"/>
</dbReference>
<keyword evidence="5" id="KW-1185">Reference proteome</keyword>
<dbReference type="PANTHER" id="PTHR10628:SF30">
    <property type="entry name" value="EXO-ALPHA-SIALIDASE"/>
    <property type="match status" value="1"/>
</dbReference>
<dbReference type="OrthoDB" id="2739686at2759"/>
<accession>A0A8J6C9R9</accession>
<evidence type="ECO:0000313" key="5">
    <source>
        <dbReference type="Proteomes" id="UP000751190"/>
    </source>
</evidence>
<evidence type="ECO:0000313" key="4">
    <source>
        <dbReference type="EMBL" id="KAG8463296.1"/>
    </source>
</evidence>
<dbReference type="GO" id="GO:0006689">
    <property type="term" value="P:ganglioside catabolic process"/>
    <property type="evidence" value="ECO:0007669"/>
    <property type="project" value="TreeGrafter"/>
</dbReference>
<protein>
    <recommendedName>
        <fullName evidence="3">Sialidase domain-containing protein</fullName>
    </recommendedName>
</protein>
<sequence>MAAARADLGARASAEERDERMFAASETSSVSSEAELLARSAPIGPLFDRGRSGSLDVTATDDDDPLHIGGLDHMGRRPWHPRSSRWRRAARYVGAALAIALLLALALRALPRRRTGVGARVDVFVARTERGYERGCFRIPALLAVPRKEQPASADASARTRLLAFAEGRRVGCTDAGAIDVVMRSSDDGGRSWSALRVVTTGGAAGYSGEATVGNPTPIFDARNDRVLLLLTANRAEDSEAAIISRLAAGSRDVLVVHSDDRGESWSRPRNITADVKLRDWTWYATGPGAGIQLRSGRLVAPCNHVVTSERPPSVRHESHAILSDDGGLTWRLGGLAAAWTNEATVAELPHADVLVLNCRQMAGARRRVVMRSTDGGESWAHAGYDAELVEPGCQGHLLALPARAHPPLRSGGLFFSNPADPHARRMLALRFRPSLAGALARNGSAAASVGAPGSVMRVGPIAAHTPPSSGPVAAGGEIADARWRGQGGWQEPMLIHPGPAAYSAMALIGDDRLGVLYENGAALPIERISLTVVAFGAFEAAAAANAAAAEASGRASSSPRGVS</sequence>
<dbReference type="GO" id="GO:0016020">
    <property type="term" value="C:membrane"/>
    <property type="evidence" value="ECO:0007669"/>
    <property type="project" value="TreeGrafter"/>
</dbReference>
<evidence type="ECO:0000256" key="2">
    <source>
        <dbReference type="SAM" id="Phobius"/>
    </source>
</evidence>
<dbReference type="InterPro" id="IPR011040">
    <property type="entry name" value="Sialidase"/>
</dbReference>
<dbReference type="CDD" id="cd15482">
    <property type="entry name" value="Sialidase_non-viral"/>
    <property type="match status" value="1"/>
</dbReference>
<dbReference type="AlphaFoldDB" id="A0A8J6C9R9"/>
<dbReference type="GO" id="GO:0004308">
    <property type="term" value="F:exo-alpha-sialidase activity"/>
    <property type="evidence" value="ECO:0007669"/>
    <property type="project" value="InterPro"/>
</dbReference>
<evidence type="ECO:0000259" key="3">
    <source>
        <dbReference type="Pfam" id="PF13088"/>
    </source>
</evidence>
<dbReference type="OMA" id="ECGIKRE"/>
<name>A0A8J6C9R9_DIALT</name>
<dbReference type="EMBL" id="JAGTXO010000016">
    <property type="protein sequence ID" value="KAG8463296.1"/>
    <property type="molecule type" value="Genomic_DNA"/>
</dbReference>
<feature type="domain" description="Sialidase" evidence="3">
    <location>
        <begin position="161"/>
        <end position="382"/>
    </location>
</feature>
<dbReference type="SUPFAM" id="SSF50939">
    <property type="entry name" value="Sialidases"/>
    <property type="match status" value="1"/>
</dbReference>
<dbReference type="Proteomes" id="UP000751190">
    <property type="component" value="Unassembled WGS sequence"/>
</dbReference>
<dbReference type="InterPro" id="IPR026856">
    <property type="entry name" value="Sialidase_fam"/>
</dbReference>
<feature type="compositionally biased region" description="Low complexity" evidence="1">
    <location>
        <begin position="1"/>
        <end position="12"/>
    </location>
</feature>
<keyword evidence="2" id="KW-1133">Transmembrane helix</keyword>
<feature type="region of interest" description="Disordered" evidence="1">
    <location>
        <begin position="1"/>
        <end position="27"/>
    </location>
</feature>
<dbReference type="Pfam" id="PF13088">
    <property type="entry name" value="BNR_2"/>
    <property type="match status" value="1"/>
</dbReference>
<proteinExistence type="predicted"/>
<feature type="transmembrane region" description="Helical" evidence="2">
    <location>
        <begin position="89"/>
        <end position="110"/>
    </location>
</feature>
<comment type="caution">
    <text evidence="4">The sequence shown here is derived from an EMBL/GenBank/DDBJ whole genome shotgun (WGS) entry which is preliminary data.</text>
</comment>
<dbReference type="Gene3D" id="2.120.10.10">
    <property type="match status" value="2"/>
</dbReference>
<dbReference type="GO" id="GO:0005737">
    <property type="term" value="C:cytoplasm"/>
    <property type="evidence" value="ECO:0007669"/>
    <property type="project" value="TreeGrafter"/>
</dbReference>
<dbReference type="InterPro" id="IPR036278">
    <property type="entry name" value="Sialidase_sf"/>
</dbReference>
<reference evidence="4" key="1">
    <citation type="submission" date="2021-05" db="EMBL/GenBank/DDBJ databases">
        <title>The genome of the haptophyte Pavlova lutheri (Diacronema luteri, Pavlovales) - a model for lipid biosynthesis in eukaryotic algae.</title>
        <authorList>
            <person name="Hulatt C.J."/>
            <person name="Posewitz M.C."/>
        </authorList>
    </citation>
    <scope>NUCLEOTIDE SEQUENCE</scope>
    <source>
        <strain evidence="4">NIVA-4/92</strain>
    </source>
</reference>
<dbReference type="PANTHER" id="PTHR10628">
    <property type="entry name" value="SIALIDASE"/>
    <property type="match status" value="1"/>
</dbReference>
<keyword evidence="2" id="KW-0812">Transmembrane</keyword>
<keyword evidence="2" id="KW-0472">Membrane</keyword>